<protein>
    <recommendedName>
        <fullName evidence="1">ABM domain-containing protein</fullName>
    </recommendedName>
</protein>
<dbReference type="AlphaFoldDB" id="A0A917DGL4"/>
<dbReference type="InterPro" id="IPR007138">
    <property type="entry name" value="ABM_dom"/>
</dbReference>
<accession>A0A917DGL4</accession>
<sequence length="105" mass="12026">MIAVIMHFRTKPDKTERFVELATQLQADVRANEPDTLHFQILRSPEDPNVFAFYETFRDRAAQKAHAQMPYHVAMSDEGWSCIDGDVDIRSFDLLGEPHVKGVHA</sequence>
<gene>
    <name evidence="2" type="ORF">GCM10010989_10890</name>
</gene>
<dbReference type="OrthoDB" id="287932at2"/>
<dbReference type="EMBL" id="BMIO01000003">
    <property type="protein sequence ID" value="GGD38648.1"/>
    <property type="molecule type" value="Genomic_DNA"/>
</dbReference>
<evidence type="ECO:0000313" key="2">
    <source>
        <dbReference type="EMBL" id="GGD38648.1"/>
    </source>
</evidence>
<reference evidence="2 3" key="1">
    <citation type="journal article" date="2014" name="Int. J. Syst. Evol. Microbiol.">
        <title>Complete genome sequence of Corynebacterium casei LMG S-19264T (=DSM 44701T), isolated from a smear-ripened cheese.</title>
        <authorList>
            <consortium name="US DOE Joint Genome Institute (JGI-PGF)"/>
            <person name="Walter F."/>
            <person name="Albersmeier A."/>
            <person name="Kalinowski J."/>
            <person name="Ruckert C."/>
        </authorList>
    </citation>
    <scope>NUCLEOTIDE SEQUENCE [LARGE SCALE GENOMIC DNA]</scope>
    <source>
        <strain evidence="2 3">CGMCC 1.15358</strain>
    </source>
</reference>
<dbReference type="InterPro" id="IPR050744">
    <property type="entry name" value="AI-2_Isomerase_LsrG"/>
</dbReference>
<dbReference type="PANTHER" id="PTHR33336:SF3">
    <property type="entry name" value="ABM DOMAIN-CONTAINING PROTEIN"/>
    <property type="match status" value="1"/>
</dbReference>
<dbReference type="GO" id="GO:0003824">
    <property type="term" value="F:catalytic activity"/>
    <property type="evidence" value="ECO:0007669"/>
    <property type="project" value="TreeGrafter"/>
</dbReference>
<dbReference type="RefSeq" id="WP_066763109.1">
    <property type="nucleotide sequence ID" value="NZ_BMIO01000003.1"/>
</dbReference>
<dbReference type="SUPFAM" id="SSF54909">
    <property type="entry name" value="Dimeric alpha+beta barrel"/>
    <property type="match status" value="1"/>
</dbReference>
<dbReference type="InterPro" id="IPR011008">
    <property type="entry name" value="Dimeric_a/b-barrel"/>
</dbReference>
<comment type="caution">
    <text evidence="2">The sequence shown here is derived from an EMBL/GenBank/DDBJ whole genome shotgun (WGS) entry which is preliminary data.</text>
</comment>
<dbReference type="Pfam" id="PF03992">
    <property type="entry name" value="ABM"/>
    <property type="match status" value="1"/>
</dbReference>
<dbReference type="PANTHER" id="PTHR33336">
    <property type="entry name" value="QUINOL MONOOXYGENASE YGIN-RELATED"/>
    <property type="match status" value="1"/>
</dbReference>
<dbReference type="Proteomes" id="UP000598997">
    <property type="component" value="Unassembled WGS sequence"/>
</dbReference>
<organism evidence="2 3">
    <name type="scientific">Croceicoccus pelagius</name>
    <dbReference type="NCBI Taxonomy" id="1703341"/>
    <lineage>
        <taxon>Bacteria</taxon>
        <taxon>Pseudomonadati</taxon>
        <taxon>Pseudomonadota</taxon>
        <taxon>Alphaproteobacteria</taxon>
        <taxon>Sphingomonadales</taxon>
        <taxon>Erythrobacteraceae</taxon>
        <taxon>Croceicoccus</taxon>
    </lineage>
</organism>
<feature type="domain" description="ABM" evidence="1">
    <location>
        <begin position="2"/>
        <end position="92"/>
    </location>
</feature>
<keyword evidence="3" id="KW-1185">Reference proteome</keyword>
<evidence type="ECO:0000259" key="1">
    <source>
        <dbReference type="PROSITE" id="PS51725"/>
    </source>
</evidence>
<dbReference type="PROSITE" id="PS51725">
    <property type="entry name" value="ABM"/>
    <property type="match status" value="1"/>
</dbReference>
<name>A0A917DGL4_9SPHN</name>
<proteinExistence type="predicted"/>
<evidence type="ECO:0000313" key="3">
    <source>
        <dbReference type="Proteomes" id="UP000598997"/>
    </source>
</evidence>
<dbReference type="Gene3D" id="3.30.70.100">
    <property type="match status" value="1"/>
</dbReference>